<dbReference type="PANTHER" id="PTHR43355:SF2">
    <property type="entry name" value="FLAVIN REDUCTASE (NADPH)"/>
    <property type="match status" value="1"/>
</dbReference>
<feature type="domain" description="NAD(P)-binding" evidence="1">
    <location>
        <begin position="7"/>
        <end position="200"/>
    </location>
</feature>
<name>A0A3D9SN44_9ACTN</name>
<keyword evidence="3" id="KW-1185">Reference proteome</keyword>
<dbReference type="InterPro" id="IPR051606">
    <property type="entry name" value="Polyketide_Oxido-like"/>
</dbReference>
<dbReference type="InterPro" id="IPR036291">
    <property type="entry name" value="NAD(P)-bd_dom_sf"/>
</dbReference>
<organism evidence="2 3">
    <name type="scientific">Thermomonospora umbrina</name>
    <dbReference type="NCBI Taxonomy" id="111806"/>
    <lineage>
        <taxon>Bacteria</taxon>
        <taxon>Bacillati</taxon>
        <taxon>Actinomycetota</taxon>
        <taxon>Actinomycetes</taxon>
        <taxon>Streptosporangiales</taxon>
        <taxon>Thermomonosporaceae</taxon>
        <taxon>Thermomonospora</taxon>
    </lineage>
</organism>
<dbReference type="PANTHER" id="PTHR43355">
    <property type="entry name" value="FLAVIN REDUCTASE (NADPH)"/>
    <property type="match status" value="1"/>
</dbReference>
<evidence type="ECO:0000313" key="3">
    <source>
        <dbReference type="Proteomes" id="UP000256661"/>
    </source>
</evidence>
<reference evidence="2 3" key="1">
    <citation type="submission" date="2018-08" db="EMBL/GenBank/DDBJ databases">
        <title>Sequencing the genomes of 1000 actinobacteria strains.</title>
        <authorList>
            <person name="Klenk H.-P."/>
        </authorList>
    </citation>
    <scope>NUCLEOTIDE SEQUENCE [LARGE SCALE GENOMIC DNA]</scope>
    <source>
        <strain evidence="2 3">DSM 43927</strain>
    </source>
</reference>
<dbReference type="EMBL" id="QTTT01000001">
    <property type="protein sequence ID" value="REE97147.1"/>
    <property type="molecule type" value="Genomic_DNA"/>
</dbReference>
<comment type="caution">
    <text evidence="2">The sequence shown here is derived from an EMBL/GenBank/DDBJ whole genome shotgun (WGS) entry which is preliminary data.</text>
</comment>
<gene>
    <name evidence="2" type="ORF">DFJ69_2604</name>
</gene>
<accession>A0A3D9SN44</accession>
<dbReference type="Pfam" id="PF13460">
    <property type="entry name" value="NAD_binding_10"/>
    <property type="match status" value="1"/>
</dbReference>
<dbReference type="SUPFAM" id="SSF51735">
    <property type="entry name" value="NAD(P)-binding Rossmann-fold domains"/>
    <property type="match status" value="1"/>
</dbReference>
<protein>
    <submittedName>
        <fullName evidence="2">Putative NADH-flavin reductase</fullName>
    </submittedName>
</protein>
<proteinExistence type="predicted"/>
<evidence type="ECO:0000313" key="2">
    <source>
        <dbReference type="EMBL" id="REE97147.1"/>
    </source>
</evidence>
<evidence type="ECO:0000259" key="1">
    <source>
        <dbReference type="Pfam" id="PF13460"/>
    </source>
</evidence>
<dbReference type="OrthoDB" id="3763081at2"/>
<dbReference type="GO" id="GO:0004074">
    <property type="term" value="F:biliverdin reductase [NAD(P)H] activity"/>
    <property type="evidence" value="ECO:0007669"/>
    <property type="project" value="TreeGrafter"/>
</dbReference>
<dbReference type="Proteomes" id="UP000256661">
    <property type="component" value="Unassembled WGS sequence"/>
</dbReference>
<sequence>MKITILGATGGTGTHLVRQALERGHSVTAVVRDPSRLDVEPTPGLEIAVARELTAAALEPAVTGRDAVLSALGIRGNAPTDVCEHGARSAMEAMHASGVSRLLVVSASGAYSGPGDDPFTRWLVKPILGRALKNAFDDMRRMETAVRADTLDWTIVRPPRLTDGPRTGRYRTRTNRNVLGGFRVSRADVADCMLTLLDRPASIHTVVSMG</sequence>
<dbReference type="RefSeq" id="WP_116022681.1">
    <property type="nucleotide sequence ID" value="NZ_QTTT01000001.1"/>
</dbReference>
<dbReference type="GO" id="GO:0042602">
    <property type="term" value="F:riboflavin reductase (NADPH) activity"/>
    <property type="evidence" value="ECO:0007669"/>
    <property type="project" value="TreeGrafter"/>
</dbReference>
<dbReference type="InterPro" id="IPR016040">
    <property type="entry name" value="NAD(P)-bd_dom"/>
</dbReference>
<dbReference type="Gene3D" id="3.40.50.720">
    <property type="entry name" value="NAD(P)-binding Rossmann-like Domain"/>
    <property type="match status" value="1"/>
</dbReference>
<dbReference type="AlphaFoldDB" id="A0A3D9SN44"/>